<keyword evidence="1" id="KW-0812">Transmembrane</keyword>
<evidence type="ECO:0000313" key="4">
    <source>
        <dbReference type="WBParaSite" id="Csp11.Scaffold629.g16611.t1"/>
    </source>
</evidence>
<dbReference type="Proteomes" id="UP000095282">
    <property type="component" value="Unplaced"/>
</dbReference>
<dbReference type="PANTHER" id="PTHR23013:SF19">
    <property type="entry name" value="7TM GPCR SERPENTINE RECEPTOR CLASS X (SRX) DOMAIN-CONTAINING PROTEIN"/>
    <property type="match status" value="1"/>
</dbReference>
<feature type="transmembrane region" description="Helical" evidence="1">
    <location>
        <begin position="62"/>
        <end position="86"/>
    </location>
</feature>
<feature type="transmembrane region" description="Helical" evidence="1">
    <location>
        <begin position="32"/>
        <end position="50"/>
    </location>
</feature>
<proteinExistence type="predicted"/>
<keyword evidence="1" id="KW-1133">Transmembrane helix</keyword>
<dbReference type="eggNOG" id="ENOG502TFQV">
    <property type="taxonomic scope" value="Eukaryota"/>
</dbReference>
<evidence type="ECO:0000313" key="3">
    <source>
        <dbReference type="Proteomes" id="UP000095282"/>
    </source>
</evidence>
<reference evidence="4" key="1">
    <citation type="submission" date="2016-11" db="UniProtKB">
        <authorList>
            <consortium name="WormBaseParasite"/>
        </authorList>
    </citation>
    <scope>IDENTIFICATION</scope>
</reference>
<evidence type="ECO:0000259" key="2">
    <source>
        <dbReference type="Pfam" id="PF10328"/>
    </source>
</evidence>
<dbReference type="Pfam" id="PF10328">
    <property type="entry name" value="7TM_GPCR_Srx"/>
    <property type="match status" value="1"/>
</dbReference>
<name>A0A1I7UAT9_9PELO</name>
<dbReference type="WBParaSite" id="Csp11.Scaffold629.g16611.t1">
    <property type="protein sequence ID" value="Csp11.Scaffold629.g16611.t1"/>
    <property type="gene ID" value="Csp11.Scaffold629.g16611"/>
</dbReference>
<dbReference type="InterPro" id="IPR019430">
    <property type="entry name" value="7TM_GPCR_serpentine_rcpt_Srx"/>
</dbReference>
<sequence length="116" mass="13928">MNIATFSKIYFFYKSTETEQKEMRRKSRKNKVLFCQTVFEDGIMLIDMLFTFKLSSLSDSRYWTFISVTFVWQSVHSVDGFVMVMFNERLSFLKRKLFGNLDEQRTNIQMMTTVVH</sequence>
<dbReference type="AlphaFoldDB" id="A0A1I7UAT9"/>
<dbReference type="PANTHER" id="PTHR23013">
    <property type="entry name" value="SERPENTINE RECEPTOR"/>
    <property type="match status" value="1"/>
</dbReference>
<keyword evidence="3" id="KW-1185">Reference proteome</keyword>
<keyword evidence="1" id="KW-0472">Membrane</keyword>
<feature type="domain" description="7TM GPCR serpentine receptor class x (Srx)" evidence="2">
    <location>
        <begin position="1"/>
        <end position="87"/>
    </location>
</feature>
<evidence type="ECO:0000256" key="1">
    <source>
        <dbReference type="SAM" id="Phobius"/>
    </source>
</evidence>
<organism evidence="3 4">
    <name type="scientific">Caenorhabditis tropicalis</name>
    <dbReference type="NCBI Taxonomy" id="1561998"/>
    <lineage>
        <taxon>Eukaryota</taxon>
        <taxon>Metazoa</taxon>
        <taxon>Ecdysozoa</taxon>
        <taxon>Nematoda</taxon>
        <taxon>Chromadorea</taxon>
        <taxon>Rhabditida</taxon>
        <taxon>Rhabditina</taxon>
        <taxon>Rhabditomorpha</taxon>
        <taxon>Rhabditoidea</taxon>
        <taxon>Rhabditidae</taxon>
        <taxon>Peloderinae</taxon>
        <taxon>Caenorhabditis</taxon>
    </lineage>
</organism>
<protein>
    <submittedName>
        <fullName evidence="4">7TM_GPCR_Srx domain-containing protein</fullName>
    </submittedName>
</protein>
<accession>A0A1I7UAT9</accession>